<name>A0ABU8WCD2_9BURK</name>
<evidence type="ECO:0000313" key="1">
    <source>
        <dbReference type="EMBL" id="MEJ8845155.1"/>
    </source>
</evidence>
<reference evidence="1 2" key="1">
    <citation type="submission" date="2024-03" db="EMBL/GenBank/DDBJ databases">
        <title>Novel species of the genus Variovorax.</title>
        <authorList>
            <person name="Liu Q."/>
            <person name="Xin Y.-H."/>
        </authorList>
    </citation>
    <scope>NUCLEOTIDE SEQUENCE [LARGE SCALE GENOMIC DNA]</scope>
    <source>
        <strain evidence="1 2">KACC 18900</strain>
    </source>
</reference>
<gene>
    <name evidence="1" type="ORF">WKW82_00730</name>
</gene>
<dbReference type="RefSeq" id="WP_340340341.1">
    <property type="nucleotide sequence ID" value="NZ_JBBKZT010000001.1"/>
</dbReference>
<proteinExistence type="predicted"/>
<dbReference type="EMBL" id="JBBKZT010000001">
    <property type="protein sequence ID" value="MEJ8845155.1"/>
    <property type="molecule type" value="Genomic_DNA"/>
</dbReference>
<sequence>MSNQSLATAATHVVAQYSAAGKTLNQAYRATVERLLGDAKTRFESVLDARSLPLVNDQIKSQLVNAQEVLSGYMLKGVQTVYGQADQAIDMIAKGANSGIETVASTVARVESSFEFINLDPVRAMNAPIASLATQIADKVVEGAKAVEARLGVVAEEMTEVAVVAKPARRAARKAD</sequence>
<accession>A0ABU8WCD2</accession>
<evidence type="ECO:0000313" key="2">
    <source>
        <dbReference type="Proteomes" id="UP001385892"/>
    </source>
</evidence>
<protein>
    <recommendedName>
        <fullName evidence="3">Phasin family protein</fullName>
    </recommendedName>
</protein>
<dbReference type="Proteomes" id="UP001385892">
    <property type="component" value="Unassembled WGS sequence"/>
</dbReference>
<comment type="caution">
    <text evidence="1">The sequence shown here is derived from an EMBL/GenBank/DDBJ whole genome shotgun (WGS) entry which is preliminary data.</text>
</comment>
<organism evidence="1 2">
    <name type="scientific">Variovorax rhizosphaerae</name>
    <dbReference type="NCBI Taxonomy" id="1836200"/>
    <lineage>
        <taxon>Bacteria</taxon>
        <taxon>Pseudomonadati</taxon>
        <taxon>Pseudomonadota</taxon>
        <taxon>Betaproteobacteria</taxon>
        <taxon>Burkholderiales</taxon>
        <taxon>Comamonadaceae</taxon>
        <taxon>Variovorax</taxon>
    </lineage>
</organism>
<keyword evidence="2" id="KW-1185">Reference proteome</keyword>
<evidence type="ECO:0008006" key="3">
    <source>
        <dbReference type="Google" id="ProtNLM"/>
    </source>
</evidence>